<gene>
    <name evidence="1" type="ORF">BV25DRAFT_1966192</name>
</gene>
<organism evidence="1 2">
    <name type="scientific">Artomyces pyxidatus</name>
    <dbReference type="NCBI Taxonomy" id="48021"/>
    <lineage>
        <taxon>Eukaryota</taxon>
        <taxon>Fungi</taxon>
        <taxon>Dikarya</taxon>
        <taxon>Basidiomycota</taxon>
        <taxon>Agaricomycotina</taxon>
        <taxon>Agaricomycetes</taxon>
        <taxon>Russulales</taxon>
        <taxon>Auriscalpiaceae</taxon>
        <taxon>Artomyces</taxon>
    </lineage>
</organism>
<name>A0ACB8TEJ7_9AGAM</name>
<evidence type="ECO:0000313" key="2">
    <source>
        <dbReference type="Proteomes" id="UP000814140"/>
    </source>
</evidence>
<dbReference type="EMBL" id="MU277191">
    <property type="protein sequence ID" value="KAI0066871.1"/>
    <property type="molecule type" value="Genomic_DNA"/>
</dbReference>
<protein>
    <submittedName>
        <fullName evidence="1">UbiA prenyltransferase</fullName>
    </submittedName>
</protein>
<accession>A0ACB8TEJ7</accession>
<evidence type="ECO:0000313" key="1">
    <source>
        <dbReference type="EMBL" id="KAI0066871.1"/>
    </source>
</evidence>
<keyword evidence="2" id="KW-1185">Reference proteome</keyword>
<proteinExistence type="predicted"/>
<sequence>MARETDYLLAKEVPSLPFPLGLVSPGVRPYLELIRFHKPTGSVLVFWPYAWGLTLAAYHTGLPLPKYWMELARFALAALLVRGAACTVNDIFDREFDAGVERTKGRPLASGRISVFAAVVYLMLQYVACIAIFLPLERTAFLAGIIQNILFAIYPLMKRITYWPQAWLGISMNFSVIVTWVAVTDSVDEWHILAVLLLGTWGWTMHYDTIYACQDRKDDVKVGVKSTAVLLGDYVRPFTAACAALFVAMLAVAGWINHQTIIYYAVGVAGTGLHIIWQYASVDLESPDSCWRAFVRNGHMGWVTWAGLMLDYLAKMYGYTVPFPF</sequence>
<comment type="caution">
    <text evidence="1">The sequence shown here is derived from an EMBL/GenBank/DDBJ whole genome shotgun (WGS) entry which is preliminary data.</text>
</comment>
<dbReference type="Proteomes" id="UP000814140">
    <property type="component" value="Unassembled WGS sequence"/>
</dbReference>
<reference evidence="1" key="1">
    <citation type="submission" date="2021-03" db="EMBL/GenBank/DDBJ databases">
        <authorList>
            <consortium name="DOE Joint Genome Institute"/>
            <person name="Ahrendt S."/>
            <person name="Looney B.P."/>
            <person name="Miyauchi S."/>
            <person name="Morin E."/>
            <person name="Drula E."/>
            <person name="Courty P.E."/>
            <person name="Chicoki N."/>
            <person name="Fauchery L."/>
            <person name="Kohler A."/>
            <person name="Kuo A."/>
            <person name="Labutti K."/>
            <person name="Pangilinan J."/>
            <person name="Lipzen A."/>
            <person name="Riley R."/>
            <person name="Andreopoulos W."/>
            <person name="He G."/>
            <person name="Johnson J."/>
            <person name="Barry K.W."/>
            <person name="Grigoriev I.V."/>
            <person name="Nagy L."/>
            <person name="Hibbett D."/>
            <person name="Henrissat B."/>
            <person name="Matheny P.B."/>
            <person name="Labbe J."/>
            <person name="Martin F."/>
        </authorList>
    </citation>
    <scope>NUCLEOTIDE SEQUENCE</scope>
    <source>
        <strain evidence="1">HHB10654</strain>
    </source>
</reference>
<reference evidence="1" key="2">
    <citation type="journal article" date="2022" name="New Phytol.">
        <title>Evolutionary transition to the ectomycorrhizal habit in the genomes of a hyperdiverse lineage of mushroom-forming fungi.</title>
        <authorList>
            <person name="Looney B."/>
            <person name="Miyauchi S."/>
            <person name="Morin E."/>
            <person name="Drula E."/>
            <person name="Courty P.E."/>
            <person name="Kohler A."/>
            <person name="Kuo A."/>
            <person name="LaButti K."/>
            <person name="Pangilinan J."/>
            <person name="Lipzen A."/>
            <person name="Riley R."/>
            <person name="Andreopoulos W."/>
            <person name="He G."/>
            <person name="Johnson J."/>
            <person name="Nolan M."/>
            <person name="Tritt A."/>
            <person name="Barry K.W."/>
            <person name="Grigoriev I.V."/>
            <person name="Nagy L.G."/>
            <person name="Hibbett D."/>
            <person name="Henrissat B."/>
            <person name="Matheny P.B."/>
            <person name="Labbe J."/>
            <person name="Martin F.M."/>
        </authorList>
    </citation>
    <scope>NUCLEOTIDE SEQUENCE</scope>
    <source>
        <strain evidence="1">HHB10654</strain>
    </source>
</reference>